<dbReference type="PANTHER" id="PTHR12483:SF120">
    <property type="entry name" value="HIGH-AFFINITY COPPER TRANSPORTER CTRA2"/>
    <property type="match status" value="1"/>
</dbReference>
<dbReference type="GeneID" id="54584541"/>
<dbReference type="EMBL" id="ML987205">
    <property type="protein sequence ID" value="KAF2243364.1"/>
    <property type="molecule type" value="Genomic_DNA"/>
</dbReference>
<feature type="transmembrane region" description="Helical" evidence="4">
    <location>
        <begin position="26"/>
        <end position="46"/>
    </location>
</feature>
<comment type="similarity">
    <text evidence="4">Belongs to the copper transporter (Ctr) (TC 1.A.56) family. SLC31A subfamily.</text>
</comment>
<keyword evidence="4" id="KW-0813">Transport</keyword>
<evidence type="ECO:0000313" key="5">
    <source>
        <dbReference type="EMBL" id="KAF2243364.1"/>
    </source>
</evidence>
<keyword evidence="1 4" id="KW-0812">Transmembrane</keyword>
<dbReference type="RefSeq" id="XP_033678368.1">
    <property type="nucleotide sequence ID" value="XM_033831211.1"/>
</dbReference>
<organism evidence="5 6">
    <name type="scientific">Trematosphaeria pertusa</name>
    <dbReference type="NCBI Taxonomy" id="390896"/>
    <lineage>
        <taxon>Eukaryota</taxon>
        <taxon>Fungi</taxon>
        <taxon>Dikarya</taxon>
        <taxon>Ascomycota</taxon>
        <taxon>Pezizomycotina</taxon>
        <taxon>Dothideomycetes</taxon>
        <taxon>Pleosporomycetidae</taxon>
        <taxon>Pleosporales</taxon>
        <taxon>Massarineae</taxon>
        <taxon>Trematosphaeriaceae</taxon>
        <taxon>Trematosphaeria</taxon>
    </lineage>
</organism>
<dbReference type="Pfam" id="PF04145">
    <property type="entry name" value="Ctr"/>
    <property type="match status" value="1"/>
</dbReference>
<dbReference type="AlphaFoldDB" id="A0A6A6HYQ7"/>
<accession>A0A6A6HYQ7</accession>
<feature type="transmembrane region" description="Helical" evidence="4">
    <location>
        <begin position="85"/>
        <end position="107"/>
    </location>
</feature>
<dbReference type="Proteomes" id="UP000800094">
    <property type="component" value="Unassembled WGS sequence"/>
</dbReference>
<comment type="subcellular location">
    <subcellularLocation>
        <location evidence="4">Membrane</location>
        <topology evidence="4">Multi-pass membrane protein</topology>
    </subcellularLocation>
</comment>
<keyword evidence="6" id="KW-1185">Reference proteome</keyword>
<evidence type="ECO:0000256" key="1">
    <source>
        <dbReference type="ARBA" id="ARBA00022692"/>
    </source>
</evidence>
<sequence length="138" mass="15088">MAMTFFTSTSTPLYSAAWTPSSTGQYAGTCMFLIAFAAIFRALLAVRVNFFQVVARVEHRRTGSLEYPYAADAKLTTRPWRVKEAVLVACIDVLLAGTGYLLMIAVMTMNVGYFLSILAGVFLGSMVFGRFMADSASH</sequence>
<keyword evidence="4" id="KW-0406">Ion transport</keyword>
<evidence type="ECO:0000256" key="2">
    <source>
        <dbReference type="ARBA" id="ARBA00022989"/>
    </source>
</evidence>
<dbReference type="OrthoDB" id="73901at2759"/>
<gene>
    <name evidence="5" type="ORF">BU26DRAFT_534305</name>
</gene>
<proteinExistence type="inferred from homology"/>
<keyword evidence="3 4" id="KW-0472">Membrane</keyword>
<dbReference type="PANTHER" id="PTHR12483">
    <property type="entry name" value="SOLUTE CARRIER FAMILY 31 COPPER TRANSPORTERS"/>
    <property type="match status" value="1"/>
</dbReference>
<dbReference type="GO" id="GO:0005886">
    <property type="term" value="C:plasma membrane"/>
    <property type="evidence" value="ECO:0007669"/>
    <property type="project" value="TreeGrafter"/>
</dbReference>
<evidence type="ECO:0000313" key="6">
    <source>
        <dbReference type="Proteomes" id="UP000800094"/>
    </source>
</evidence>
<evidence type="ECO:0000256" key="3">
    <source>
        <dbReference type="ARBA" id="ARBA00023136"/>
    </source>
</evidence>
<protein>
    <recommendedName>
        <fullName evidence="4">Copper transport protein</fullName>
    </recommendedName>
</protein>
<dbReference type="GO" id="GO:0005375">
    <property type="term" value="F:copper ion transmembrane transporter activity"/>
    <property type="evidence" value="ECO:0007669"/>
    <property type="project" value="UniProtKB-UniRule"/>
</dbReference>
<keyword evidence="2 4" id="KW-1133">Transmembrane helix</keyword>
<evidence type="ECO:0000256" key="4">
    <source>
        <dbReference type="RuleBase" id="RU367022"/>
    </source>
</evidence>
<reference evidence="5" key="1">
    <citation type="journal article" date="2020" name="Stud. Mycol.">
        <title>101 Dothideomycetes genomes: a test case for predicting lifestyles and emergence of pathogens.</title>
        <authorList>
            <person name="Haridas S."/>
            <person name="Albert R."/>
            <person name="Binder M."/>
            <person name="Bloem J."/>
            <person name="Labutti K."/>
            <person name="Salamov A."/>
            <person name="Andreopoulos B."/>
            <person name="Baker S."/>
            <person name="Barry K."/>
            <person name="Bills G."/>
            <person name="Bluhm B."/>
            <person name="Cannon C."/>
            <person name="Castanera R."/>
            <person name="Culley D."/>
            <person name="Daum C."/>
            <person name="Ezra D."/>
            <person name="Gonzalez J."/>
            <person name="Henrissat B."/>
            <person name="Kuo A."/>
            <person name="Liang C."/>
            <person name="Lipzen A."/>
            <person name="Lutzoni F."/>
            <person name="Magnuson J."/>
            <person name="Mondo S."/>
            <person name="Nolan M."/>
            <person name="Ohm R."/>
            <person name="Pangilinan J."/>
            <person name="Park H.-J."/>
            <person name="Ramirez L."/>
            <person name="Alfaro M."/>
            <person name="Sun H."/>
            <person name="Tritt A."/>
            <person name="Yoshinaga Y."/>
            <person name="Zwiers L.-H."/>
            <person name="Turgeon B."/>
            <person name="Goodwin S."/>
            <person name="Spatafora J."/>
            <person name="Crous P."/>
            <person name="Grigoriev I."/>
        </authorList>
    </citation>
    <scope>NUCLEOTIDE SEQUENCE</scope>
    <source>
        <strain evidence="5">CBS 122368</strain>
    </source>
</reference>
<keyword evidence="4" id="KW-0187">Copper transport</keyword>
<feature type="transmembrane region" description="Helical" evidence="4">
    <location>
        <begin position="113"/>
        <end position="133"/>
    </location>
</feature>
<name>A0A6A6HYQ7_9PLEO</name>
<keyword evidence="4" id="KW-0186">Copper</keyword>
<dbReference type="InterPro" id="IPR007274">
    <property type="entry name" value="Cop_transporter"/>
</dbReference>